<evidence type="ECO:0000313" key="2">
    <source>
        <dbReference type="EMBL" id="KAG5388620.1"/>
    </source>
</evidence>
<reference evidence="2 3" key="1">
    <citation type="submission" date="2021-03" db="EMBL/GenBank/DDBJ databases">
        <authorList>
            <person name="King G.J."/>
            <person name="Bancroft I."/>
            <person name="Baten A."/>
            <person name="Bloomfield J."/>
            <person name="Borpatragohain P."/>
            <person name="He Z."/>
            <person name="Irish N."/>
            <person name="Irwin J."/>
            <person name="Liu K."/>
            <person name="Mauleon R.P."/>
            <person name="Moore J."/>
            <person name="Morris R."/>
            <person name="Ostergaard L."/>
            <person name="Wang B."/>
            <person name="Wells R."/>
        </authorList>
    </citation>
    <scope>NUCLEOTIDE SEQUENCE [LARGE SCALE GENOMIC DNA]</scope>
    <source>
        <strain evidence="2">R-o-18</strain>
        <tissue evidence="2">Leaf</tissue>
    </source>
</reference>
<feature type="non-terminal residue" evidence="2">
    <location>
        <position position="1"/>
    </location>
</feature>
<accession>A0ABQ7LPX0</accession>
<gene>
    <name evidence="2" type="primary">A08g504340.1_BraROA</name>
    <name evidence="2" type="ORF">IGI04_030161</name>
</gene>
<evidence type="ECO:0000313" key="3">
    <source>
        <dbReference type="Proteomes" id="UP000823674"/>
    </source>
</evidence>
<feature type="region of interest" description="Disordered" evidence="1">
    <location>
        <begin position="1"/>
        <end position="26"/>
    </location>
</feature>
<evidence type="ECO:0000256" key="1">
    <source>
        <dbReference type="SAM" id="MobiDB-lite"/>
    </source>
</evidence>
<sequence>VSERGKQLEESKIQPEGIPSFDLGVTQDVRPPVAVQDAELGDTGDRQCEERVDDPQPCRKSKRLRLVPPPLITDYQCEIAILNRAREAKMKGRNYYDFNVVEEKFAKLSIILQKPLCLLMRLVRSTFYNQVGSRGGKIPEFLDSRLVSLLARNYDRFRRSKSKESYVFAKGLVDCLVKSCSSGKPILPPSQC</sequence>
<keyword evidence="3" id="KW-1185">Reference proteome</keyword>
<dbReference type="EMBL" id="JADBGQ010000007">
    <property type="protein sequence ID" value="KAG5388620.1"/>
    <property type="molecule type" value="Genomic_DNA"/>
</dbReference>
<protein>
    <submittedName>
        <fullName evidence="2">Uncharacterized protein</fullName>
    </submittedName>
</protein>
<comment type="caution">
    <text evidence="2">The sequence shown here is derived from an EMBL/GenBank/DDBJ whole genome shotgun (WGS) entry which is preliminary data.</text>
</comment>
<name>A0ABQ7LPX0_BRACM</name>
<proteinExistence type="predicted"/>
<dbReference type="Proteomes" id="UP000823674">
    <property type="component" value="Chromosome A08"/>
</dbReference>
<organism evidence="2 3">
    <name type="scientific">Brassica rapa subsp. trilocularis</name>
    <dbReference type="NCBI Taxonomy" id="1813537"/>
    <lineage>
        <taxon>Eukaryota</taxon>
        <taxon>Viridiplantae</taxon>
        <taxon>Streptophyta</taxon>
        <taxon>Embryophyta</taxon>
        <taxon>Tracheophyta</taxon>
        <taxon>Spermatophyta</taxon>
        <taxon>Magnoliopsida</taxon>
        <taxon>eudicotyledons</taxon>
        <taxon>Gunneridae</taxon>
        <taxon>Pentapetalae</taxon>
        <taxon>rosids</taxon>
        <taxon>malvids</taxon>
        <taxon>Brassicales</taxon>
        <taxon>Brassicaceae</taxon>
        <taxon>Brassiceae</taxon>
        <taxon>Brassica</taxon>
    </lineage>
</organism>
<feature type="compositionally biased region" description="Basic and acidic residues" evidence="1">
    <location>
        <begin position="1"/>
        <end position="13"/>
    </location>
</feature>